<evidence type="ECO:0000256" key="1">
    <source>
        <dbReference type="SAM" id="MobiDB-lite"/>
    </source>
</evidence>
<proteinExistence type="predicted"/>
<feature type="compositionally biased region" description="Polar residues" evidence="1">
    <location>
        <begin position="152"/>
        <end position="172"/>
    </location>
</feature>
<organism evidence="2 3">
    <name type="scientific">Euplotes crassus</name>
    <dbReference type="NCBI Taxonomy" id="5936"/>
    <lineage>
        <taxon>Eukaryota</taxon>
        <taxon>Sar</taxon>
        <taxon>Alveolata</taxon>
        <taxon>Ciliophora</taxon>
        <taxon>Intramacronucleata</taxon>
        <taxon>Spirotrichea</taxon>
        <taxon>Hypotrichia</taxon>
        <taxon>Euplotida</taxon>
        <taxon>Euplotidae</taxon>
        <taxon>Moneuplotes</taxon>
    </lineage>
</organism>
<gene>
    <name evidence="2" type="ORF">ECRASSUSDP1_LOCUS2056</name>
</gene>
<evidence type="ECO:0000313" key="3">
    <source>
        <dbReference type="Proteomes" id="UP001295684"/>
    </source>
</evidence>
<protein>
    <submittedName>
        <fullName evidence="2">Uncharacterized protein</fullName>
    </submittedName>
</protein>
<dbReference type="AlphaFoldDB" id="A0AAD1X7P5"/>
<feature type="region of interest" description="Disordered" evidence="1">
    <location>
        <begin position="118"/>
        <end position="194"/>
    </location>
</feature>
<evidence type="ECO:0000313" key="2">
    <source>
        <dbReference type="EMBL" id="CAI2360751.1"/>
    </source>
</evidence>
<reference evidence="2" key="1">
    <citation type="submission" date="2023-07" db="EMBL/GenBank/DDBJ databases">
        <authorList>
            <consortium name="AG Swart"/>
            <person name="Singh M."/>
            <person name="Singh A."/>
            <person name="Seah K."/>
            <person name="Emmerich C."/>
        </authorList>
    </citation>
    <scope>NUCLEOTIDE SEQUENCE</scope>
    <source>
        <strain evidence="2">DP1</strain>
    </source>
</reference>
<sequence length="307" mass="35600">MVLKEESTERVREQNCVPEGYKCVVTTEALEHFRKIQREQEMSASVGKNRATNSMYGVNQDKRMLLLQQKREKEMQEALNWKPILYKTGDTKAVSIVKQKMTKKKKLRFPPKNLPTVMLDNTFGKNRKFSNVEDPQLERNRSVPKQPRASFFQKSTQRSSVFQIPSVNSNSTERLKSEKKSLFKTKKPPKKQKEEPLLLKIIKIEENPALCQLKSNRDHRPTTDHYPTLKSEVVKESVRKSGGALNSTCFSTLKTPAKSSLSHTQDPSFTKAKEYMNMTFQHSQTPEKLSGRMLDEDKKEFKHLMFQ</sequence>
<dbReference type="Proteomes" id="UP001295684">
    <property type="component" value="Unassembled WGS sequence"/>
</dbReference>
<dbReference type="EMBL" id="CAMPGE010001948">
    <property type="protein sequence ID" value="CAI2360751.1"/>
    <property type="molecule type" value="Genomic_DNA"/>
</dbReference>
<name>A0AAD1X7P5_EUPCR</name>
<keyword evidence="3" id="KW-1185">Reference proteome</keyword>
<accession>A0AAD1X7P5</accession>
<comment type="caution">
    <text evidence="2">The sequence shown here is derived from an EMBL/GenBank/DDBJ whole genome shotgun (WGS) entry which is preliminary data.</text>
</comment>